<dbReference type="GO" id="GO:0003824">
    <property type="term" value="F:catalytic activity"/>
    <property type="evidence" value="ECO:0007669"/>
    <property type="project" value="UniProtKB-ARBA"/>
</dbReference>
<dbReference type="Gene3D" id="3.30.70.270">
    <property type="match status" value="1"/>
</dbReference>
<keyword evidence="3" id="KW-0472">Membrane</keyword>
<evidence type="ECO:0000259" key="5">
    <source>
        <dbReference type="PROSITE" id="PS50887"/>
    </source>
</evidence>
<evidence type="ECO:0000313" key="6">
    <source>
        <dbReference type="EMBL" id="QKE62012.1"/>
    </source>
</evidence>
<dbReference type="SUPFAM" id="SSF158472">
    <property type="entry name" value="HAMP domain-like"/>
    <property type="match status" value="1"/>
</dbReference>
<proteinExistence type="predicted"/>
<evidence type="ECO:0000256" key="2">
    <source>
        <dbReference type="ARBA" id="ARBA00004533"/>
    </source>
</evidence>
<dbReference type="Pfam" id="PF21623">
    <property type="entry name" value="HK_sensor_dom_bact"/>
    <property type="match status" value="1"/>
</dbReference>
<protein>
    <submittedName>
        <fullName evidence="6">Diguanylate cyclase</fullName>
    </submittedName>
</protein>
<reference evidence="6" key="1">
    <citation type="submission" date="2020-07" db="EMBL/GenBank/DDBJ databases">
        <title>Nitrate ammonifying Pseudomonas campi sp. nov. isolated from German agricultural grassland.</title>
        <authorList>
            <person name="Timsy T."/>
            <person name="Ulrich A."/>
            <person name="Spanner T."/>
            <person name="Foesel B."/>
            <person name="Kolb S."/>
            <person name="Horn M.A."/>
            <person name="Behrendt U."/>
        </authorList>
    </citation>
    <scope>NUCLEOTIDE SEQUENCE</scope>
    <source>
        <strain evidence="6">S1-A32-2</strain>
    </source>
</reference>
<organism evidence="6 7">
    <name type="scientific">Aquipseudomonas campi</name>
    <dbReference type="NCBI Taxonomy" id="2731681"/>
    <lineage>
        <taxon>Bacteria</taxon>
        <taxon>Pseudomonadati</taxon>
        <taxon>Pseudomonadota</taxon>
        <taxon>Gammaproteobacteria</taxon>
        <taxon>Pseudomonadales</taxon>
        <taxon>Pseudomonadaceae</taxon>
        <taxon>Aquipseudomonas</taxon>
    </lineage>
</organism>
<name>A0A6M8FD11_9GAMM</name>
<dbReference type="Gene3D" id="3.30.450.20">
    <property type="entry name" value="PAS domain"/>
    <property type="match status" value="1"/>
</dbReference>
<dbReference type="InterPro" id="IPR003660">
    <property type="entry name" value="HAMP_dom"/>
</dbReference>
<feature type="domain" description="GGDEF" evidence="5">
    <location>
        <begin position="438"/>
        <end position="571"/>
    </location>
</feature>
<evidence type="ECO:0000259" key="4">
    <source>
        <dbReference type="PROSITE" id="PS50885"/>
    </source>
</evidence>
<sequence>MKYGIAFKLGCLLALFGILVTGLTGYYSYNSSRSMLLKAAERDLLTAAQVLGRNLGSSLESIARDTRLLAGAPQALQLPGSTDQELREEVESELAQLFRAMLQVHPEYVQIRLISASGHGLEQVRVDRDDEELIAVRGADLQEKGHYPYVFDALRLQPGEVRLSPIVINHERGAHSGLGQPTLHVSTPVADSSGKVFALIVINIDLDRLFSQLQSDLPAQYKVYLSNRWGDLLIHPDKRRTFGFDQGRRLFLQEEFPDASQLITNEKHENLVARSVEQAQQDRQVAAFVRVQANVQSKERFVILGLAQPQSYVLAEASRLGLRIAQVVLLFSLLALFTAFIASRALTRPLKSMTQAVQQFSRERRVSDLPPRRDELGVLARSFREMQEEILTHLQELTESRSALEHLARHDPLTGLPNRRVFFERLEHALANSRRSGKQLAVLFVDLDHFKQLNDNLGHSLGDHVLQAVAHLLRSATRESDTVARLGGDEFVILFEVVEDPQHIVTILDKLHDRFQLSMLIDGHEVKVQASMGVSLFPRDGDDIEALVQQADRAMYAAKNAGRNTYAFNLSDTPS</sequence>
<dbReference type="PANTHER" id="PTHR46663">
    <property type="entry name" value="DIGUANYLATE CYCLASE DGCT-RELATED"/>
    <property type="match status" value="1"/>
</dbReference>
<dbReference type="PROSITE" id="PS50887">
    <property type="entry name" value="GGDEF"/>
    <property type="match status" value="1"/>
</dbReference>
<dbReference type="Gene3D" id="6.10.340.10">
    <property type="match status" value="1"/>
</dbReference>
<dbReference type="Proteomes" id="UP000501379">
    <property type="component" value="Chromosome"/>
</dbReference>
<dbReference type="InterPro" id="IPR029151">
    <property type="entry name" value="Sensor-like_sf"/>
</dbReference>
<evidence type="ECO:0000313" key="7">
    <source>
        <dbReference type="Proteomes" id="UP000501379"/>
    </source>
</evidence>
<dbReference type="NCBIfam" id="TIGR00254">
    <property type="entry name" value="GGDEF"/>
    <property type="match status" value="1"/>
</dbReference>
<dbReference type="GO" id="GO:0007165">
    <property type="term" value="P:signal transduction"/>
    <property type="evidence" value="ECO:0007669"/>
    <property type="project" value="InterPro"/>
</dbReference>
<dbReference type="CDD" id="cd18773">
    <property type="entry name" value="PDC1_HK_sensor"/>
    <property type="match status" value="1"/>
</dbReference>
<dbReference type="PANTHER" id="PTHR46663:SF3">
    <property type="entry name" value="SLL0267 PROTEIN"/>
    <property type="match status" value="1"/>
</dbReference>
<dbReference type="PROSITE" id="PS50885">
    <property type="entry name" value="HAMP"/>
    <property type="match status" value="1"/>
</dbReference>
<dbReference type="FunFam" id="3.30.70.270:FF:000001">
    <property type="entry name" value="Diguanylate cyclase domain protein"/>
    <property type="match status" value="1"/>
</dbReference>
<dbReference type="Pfam" id="PF00990">
    <property type="entry name" value="GGDEF"/>
    <property type="match status" value="1"/>
</dbReference>
<dbReference type="GO" id="GO:0005886">
    <property type="term" value="C:plasma membrane"/>
    <property type="evidence" value="ECO:0007669"/>
    <property type="project" value="UniProtKB-SubCell"/>
</dbReference>
<dbReference type="InterPro" id="IPR043128">
    <property type="entry name" value="Rev_trsase/Diguanyl_cyclase"/>
</dbReference>
<feature type="transmembrane region" description="Helical" evidence="3">
    <location>
        <begin position="320"/>
        <end position="343"/>
    </location>
</feature>
<comment type="cofactor">
    <cofactor evidence="1">
        <name>Mg(2+)</name>
        <dbReference type="ChEBI" id="CHEBI:18420"/>
    </cofactor>
</comment>
<comment type="subcellular location">
    <subcellularLocation>
        <location evidence="2">Cell inner membrane</location>
    </subcellularLocation>
</comment>
<dbReference type="SMART" id="SM00304">
    <property type="entry name" value="HAMP"/>
    <property type="match status" value="1"/>
</dbReference>
<dbReference type="SUPFAM" id="SSF55073">
    <property type="entry name" value="Nucleotide cyclase"/>
    <property type="match status" value="1"/>
</dbReference>
<dbReference type="CDD" id="cd01949">
    <property type="entry name" value="GGDEF"/>
    <property type="match status" value="1"/>
</dbReference>
<dbReference type="KEGG" id="pcam:HNE05_01055"/>
<dbReference type="SUPFAM" id="SSF103190">
    <property type="entry name" value="Sensory domain-like"/>
    <property type="match status" value="1"/>
</dbReference>
<dbReference type="InterPro" id="IPR052163">
    <property type="entry name" value="DGC-Regulatory_Protein"/>
</dbReference>
<dbReference type="RefSeq" id="WP_173203366.1">
    <property type="nucleotide sequence ID" value="NZ_CP053697.2"/>
</dbReference>
<dbReference type="InterPro" id="IPR048760">
    <property type="entry name" value="VP0354-like_sensor_dom"/>
</dbReference>
<dbReference type="EMBL" id="CP053697">
    <property type="protein sequence ID" value="QKE62012.1"/>
    <property type="molecule type" value="Genomic_DNA"/>
</dbReference>
<evidence type="ECO:0000256" key="1">
    <source>
        <dbReference type="ARBA" id="ARBA00001946"/>
    </source>
</evidence>
<keyword evidence="3" id="KW-1133">Transmembrane helix</keyword>
<dbReference type="Pfam" id="PF00672">
    <property type="entry name" value="HAMP"/>
    <property type="match status" value="1"/>
</dbReference>
<keyword evidence="7" id="KW-1185">Reference proteome</keyword>
<dbReference type="InterPro" id="IPR000160">
    <property type="entry name" value="GGDEF_dom"/>
</dbReference>
<gene>
    <name evidence="6" type="ORF">HNE05_01055</name>
</gene>
<evidence type="ECO:0000256" key="3">
    <source>
        <dbReference type="SAM" id="Phobius"/>
    </source>
</evidence>
<dbReference type="InterPro" id="IPR029787">
    <property type="entry name" value="Nucleotide_cyclase"/>
</dbReference>
<dbReference type="CDD" id="cd06225">
    <property type="entry name" value="HAMP"/>
    <property type="match status" value="1"/>
</dbReference>
<dbReference type="SMART" id="SM00267">
    <property type="entry name" value="GGDEF"/>
    <property type="match status" value="1"/>
</dbReference>
<feature type="domain" description="HAMP" evidence="4">
    <location>
        <begin position="344"/>
        <end position="395"/>
    </location>
</feature>
<accession>A0A6M8FD11</accession>
<dbReference type="AlphaFoldDB" id="A0A6M8FD11"/>
<keyword evidence="3" id="KW-0812">Transmembrane</keyword>